<evidence type="ECO:0000256" key="2">
    <source>
        <dbReference type="ARBA" id="ARBA00007935"/>
    </source>
</evidence>
<protein>
    <submittedName>
        <fullName evidence="9">ABC-type Fe3+-siderophore transport system permease subunit</fullName>
    </submittedName>
</protein>
<evidence type="ECO:0000313" key="9">
    <source>
        <dbReference type="EMBL" id="MBP2436102.1"/>
    </source>
</evidence>
<dbReference type="PANTHER" id="PTHR30472">
    <property type="entry name" value="FERRIC ENTEROBACTIN TRANSPORT SYSTEM PERMEASE PROTEIN"/>
    <property type="match status" value="1"/>
</dbReference>
<keyword evidence="10" id="KW-1185">Reference proteome</keyword>
<comment type="subcellular location">
    <subcellularLocation>
        <location evidence="1">Cell membrane</location>
        <topology evidence="1">Multi-pass membrane protein</topology>
    </subcellularLocation>
</comment>
<keyword evidence="5 8" id="KW-0812">Transmembrane</keyword>
<dbReference type="PANTHER" id="PTHR30472:SF37">
    <property type="entry name" value="FE(3+) DICITRATE TRANSPORT SYSTEM PERMEASE PROTEIN FECD-RELATED"/>
    <property type="match status" value="1"/>
</dbReference>
<proteinExistence type="inferred from homology"/>
<evidence type="ECO:0000256" key="4">
    <source>
        <dbReference type="ARBA" id="ARBA00022475"/>
    </source>
</evidence>
<evidence type="ECO:0000313" key="10">
    <source>
        <dbReference type="Proteomes" id="UP001519362"/>
    </source>
</evidence>
<evidence type="ECO:0000256" key="6">
    <source>
        <dbReference type="ARBA" id="ARBA00022989"/>
    </source>
</evidence>
<dbReference type="SUPFAM" id="SSF81345">
    <property type="entry name" value="ABC transporter involved in vitamin B12 uptake, BtuC"/>
    <property type="match status" value="1"/>
</dbReference>
<feature type="transmembrane region" description="Helical" evidence="8">
    <location>
        <begin position="21"/>
        <end position="41"/>
    </location>
</feature>
<sequence length="343" mass="34724">MSSEAIAGMRAGTRWGRRFPAVVMGAAAIALVGVAVTGALLGDTPLLLGDVTNWMRGVASVHIEIVLETRTPRVLAAALAGACLAVAGCLVQTVTRNPLADPGILGISGAAGLGAVAVIVTAPSVGFVSTLGGALLGAALAAVVVFVLGTGRSASPARTVLVGVGVGAAAGALTTLLIVRTDPFNQTLAITWLGGSTYGATLMHQLPMLVVLVAAGVVLSRTGRDLDLVQFDDTTPRTLGIDLGRTQILHIAIAVVLTAVATASVGVISFVGLVAPHAARLMIGKRHARVLPLAAMLGATLVVMGDTIGRTAIAPAQLPAGLATAVIGTPYFLWLLWRMRTRR</sequence>
<dbReference type="RefSeq" id="WP_165137251.1">
    <property type="nucleotide sequence ID" value="NZ_CP049253.1"/>
</dbReference>
<comment type="similarity">
    <text evidence="2">Belongs to the binding-protein-dependent transport system permease family. FecCD subfamily.</text>
</comment>
<gene>
    <name evidence="9" type="ORF">JOF34_000688</name>
</gene>
<feature type="transmembrane region" description="Helical" evidence="8">
    <location>
        <begin position="287"/>
        <end position="304"/>
    </location>
</feature>
<dbReference type="InterPro" id="IPR037294">
    <property type="entry name" value="ABC_BtuC-like"/>
</dbReference>
<feature type="transmembrane region" description="Helical" evidence="8">
    <location>
        <begin position="103"/>
        <end position="122"/>
    </location>
</feature>
<dbReference type="InterPro" id="IPR000522">
    <property type="entry name" value="ABC_transptr_permease_BtuC"/>
</dbReference>
<feature type="transmembrane region" description="Helical" evidence="8">
    <location>
        <begin position="128"/>
        <end position="148"/>
    </location>
</feature>
<keyword evidence="7 8" id="KW-0472">Membrane</keyword>
<dbReference type="Gene3D" id="1.10.3470.10">
    <property type="entry name" value="ABC transporter involved in vitamin B12 uptake, BtuC"/>
    <property type="match status" value="1"/>
</dbReference>
<evidence type="ECO:0000256" key="7">
    <source>
        <dbReference type="ARBA" id="ARBA00023136"/>
    </source>
</evidence>
<feature type="transmembrane region" description="Helical" evidence="8">
    <location>
        <begin position="74"/>
        <end position="91"/>
    </location>
</feature>
<keyword evidence="6 8" id="KW-1133">Transmembrane helix</keyword>
<comment type="caution">
    <text evidence="9">The sequence shown here is derived from an EMBL/GenBank/DDBJ whole genome shotgun (WGS) entry which is preliminary data.</text>
</comment>
<dbReference type="Proteomes" id="UP001519362">
    <property type="component" value="Unassembled WGS sequence"/>
</dbReference>
<dbReference type="EMBL" id="JAGIOL010000001">
    <property type="protein sequence ID" value="MBP2436102.1"/>
    <property type="molecule type" value="Genomic_DNA"/>
</dbReference>
<dbReference type="CDD" id="cd06550">
    <property type="entry name" value="TM_ABC_iron-siderophores_like"/>
    <property type="match status" value="1"/>
</dbReference>
<accession>A0ABS4ZFP6</accession>
<keyword evidence="4" id="KW-1003">Cell membrane</keyword>
<evidence type="ECO:0000256" key="5">
    <source>
        <dbReference type="ARBA" id="ARBA00022692"/>
    </source>
</evidence>
<feature type="transmembrane region" description="Helical" evidence="8">
    <location>
        <begin position="316"/>
        <end position="337"/>
    </location>
</feature>
<keyword evidence="3" id="KW-0813">Transport</keyword>
<evidence type="ECO:0000256" key="1">
    <source>
        <dbReference type="ARBA" id="ARBA00004651"/>
    </source>
</evidence>
<organism evidence="9 10">
    <name type="scientific">Microbacterium amylolyticum</name>
    <dbReference type="NCBI Taxonomy" id="936337"/>
    <lineage>
        <taxon>Bacteria</taxon>
        <taxon>Bacillati</taxon>
        <taxon>Actinomycetota</taxon>
        <taxon>Actinomycetes</taxon>
        <taxon>Micrococcales</taxon>
        <taxon>Microbacteriaceae</taxon>
        <taxon>Microbacterium</taxon>
    </lineage>
</organism>
<feature type="transmembrane region" description="Helical" evidence="8">
    <location>
        <begin position="160"/>
        <end position="179"/>
    </location>
</feature>
<dbReference type="Pfam" id="PF01032">
    <property type="entry name" value="FecCD"/>
    <property type="match status" value="1"/>
</dbReference>
<reference evidence="9 10" key="1">
    <citation type="submission" date="2021-03" db="EMBL/GenBank/DDBJ databases">
        <title>Sequencing the genomes of 1000 actinobacteria strains.</title>
        <authorList>
            <person name="Klenk H.-P."/>
        </authorList>
    </citation>
    <scope>NUCLEOTIDE SEQUENCE [LARGE SCALE GENOMIC DNA]</scope>
    <source>
        <strain evidence="9 10">DSM 24221</strain>
    </source>
</reference>
<evidence type="ECO:0000256" key="3">
    <source>
        <dbReference type="ARBA" id="ARBA00022448"/>
    </source>
</evidence>
<evidence type="ECO:0000256" key="8">
    <source>
        <dbReference type="SAM" id="Phobius"/>
    </source>
</evidence>
<name>A0ABS4ZFP6_9MICO</name>
<feature type="transmembrane region" description="Helical" evidence="8">
    <location>
        <begin position="248"/>
        <end position="275"/>
    </location>
</feature>